<dbReference type="AlphaFoldDB" id="A0A5B9QBR6"/>
<reference evidence="2 3" key="1">
    <citation type="submission" date="2019-08" db="EMBL/GenBank/DDBJ databases">
        <title>Deep-cultivation of Planctomycetes and their phenomic and genomic characterization uncovers novel biology.</title>
        <authorList>
            <person name="Wiegand S."/>
            <person name="Jogler M."/>
            <person name="Boedeker C."/>
            <person name="Pinto D."/>
            <person name="Vollmers J."/>
            <person name="Rivas-Marin E."/>
            <person name="Kohn T."/>
            <person name="Peeters S.H."/>
            <person name="Heuer A."/>
            <person name="Rast P."/>
            <person name="Oberbeckmann S."/>
            <person name="Bunk B."/>
            <person name="Jeske O."/>
            <person name="Meyerdierks A."/>
            <person name="Storesund J.E."/>
            <person name="Kallscheuer N."/>
            <person name="Luecker S."/>
            <person name="Lage O.M."/>
            <person name="Pohl T."/>
            <person name="Merkel B.J."/>
            <person name="Hornburger P."/>
            <person name="Mueller R.-W."/>
            <person name="Bruemmer F."/>
            <person name="Labrenz M."/>
            <person name="Spormann A.M."/>
            <person name="Op den Camp H."/>
            <person name="Overmann J."/>
            <person name="Amann R."/>
            <person name="Jetten M.S.M."/>
            <person name="Mascher T."/>
            <person name="Medema M.H."/>
            <person name="Devos D.P."/>
            <person name="Kaster A.-K."/>
            <person name="Ovreas L."/>
            <person name="Rohde M."/>
            <person name="Galperin M.Y."/>
            <person name="Jogler C."/>
        </authorList>
    </citation>
    <scope>NUCLEOTIDE SEQUENCE [LARGE SCALE GENOMIC DNA]</scope>
    <source>
        <strain evidence="2 3">Pr1d</strain>
    </source>
</reference>
<dbReference type="OrthoDB" id="250033at2"/>
<evidence type="ECO:0000313" key="3">
    <source>
        <dbReference type="Proteomes" id="UP000323917"/>
    </source>
</evidence>
<evidence type="ECO:0000313" key="2">
    <source>
        <dbReference type="EMBL" id="QEG35020.1"/>
    </source>
</evidence>
<sequence precursor="true">MPNLKTPHIVLLLSTISLVGNFAIAAVESADSGETYTLAYKFELGEVLRYRVDHTADIRSTMEGTTQQAETKSESIKAWKVTDVLPNGEMEFVHLVEVVRMSNRVPNRALVEFDSERDTSPPAGFEQVARAVGVPLSVVRISPTGDIISREEKHPQPPVTDDMPITLRLPEEPVAIGEQWDESYDVPAETKSGASIQVRTRRVCTLESVKHGIATITVEYQILTPVNAFVESNLIERLTKGTVRFDIEKGRIVSQEHEVDRRILGFAGDSSVMHHVSRMEERLLKADERLARKPK</sequence>
<evidence type="ECO:0000256" key="1">
    <source>
        <dbReference type="SAM" id="SignalP"/>
    </source>
</evidence>
<feature type="chain" id="PRO_5022760830" evidence="1">
    <location>
        <begin position="26"/>
        <end position="295"/>
    </location>
</feature>
<gene>
    <name evidence="2" type="ORF">Pr1d_23100</name>
</gene>
<accession>A0A5B9QBR6</accession>
<organism evidence="2 3">
    <name type="scientific">Bythopirellula goksoeyrii</name>
    <dbReference type="NCBI Taxonomy" id="1400387"/>
    <lineage>
        <taxon>Bacteria</taxon>
        <taxon>Pseudomonadati</taxon>
        <taxon>Planctomycetota</taxon>
        <taxon>Planctomycetia</taxon>
        <taxon>Pirellulales</taxon>
        <taxon>Lacipirellulaceae</taxon>
        <taxon>Bythopirellula</taxon>
    </lineage>
</organism>
<name>A0A5B9QBR6_9BACT</name>
<dbReference type="Proteomes" id="UP000323917">
    <property type="component" value="Chromosome"/>
</dbReference>
<dbReference type="KEGG" id="bgok:Pr1d_23100"/>
<keyword evidence="3" id="KW-1185">Reference proteome</keyword>
<feature type="signal peptide" evidence="1">
    <location>
        <begin position="1"/>
        <end position="25"/>
    </location>
</feature>
<dbReference type="EMBL" id="CP042913">
    <property type="protein sequence ID" value="QEG35020.1"/>
    <property type="molecule type" value="Genomic_DNA"/>
</dbReference>
<proteinExistence type="predicted"/>
<protein>
    <submittedName>
        <fullName evidence="2">Uncharacterized protein</fullName>
    </submittedName>
</protein>
<keyword evidence="1" id="KW-0732">Signal</keyword>
<dbReference type="RefSeq" id="WP_148073584.1">
    <property type="nucleotide sequence ID" value="NZ_CP042913.1"/>
</dbReference>